<protein>
    <recommendedName>
        <fullName evidence="3">Transposase</fullName>
    </recommendedName>
</protein>
<dbReference type="EMBL" id="NBNE01010558">
    <property type="protein sequence ID" value="OWY97347.1"/>
    <property type="molecule type" value="Genomic_DNA"/>
</dbReference>
<proteinExistence type="predicted"/>
<dbReference type="Proteomes" id="UP000198211">
    <property type="component" value="Unassembled WGS sequence"/>
</dbReference>
<dbReference type="OrthoDB" id="88721at2759"/>
<evidence type="ECO:0000313" key="1">
    <source>
        <dbReference type="EMBL" id="OWY97347.1"/>
    </source>
</evidence>
<comment type="caution">
    <text evidence="1">The sequence shown here is derived from an EMBL/GenBank/DDBJ whole genome shotgun (WGS) entry which is preliminary data.</text>
</comment>
<gene>
    <name evidence="1" type="ORF">PHMEG_00032143</name>
</gene>
<organism evidence="1 2">
    <name type="scientific">Phytophthora megakarya</name>
    <dbReference type="NCBI Taxonomy" id="4795"/>
    <lineage>
        <taxon>Eukaryota</taxon>
        <taxon>Sar</taxon>
        <taxon>Stramenopiles</taxon>
        <taxon>Oomycota</taxon>
        <taxon>Peronosporomycetes</taxon>
        <taxon>Peronosporales</taxon>
        <taxon>Peronosporaceae</taxon>
        <taxon>Phytophthora</taxon>
    </lineage>
</organism>
<dbReference type="AlphaFoldDB" id="A0A225UWZ9"/>
<evidence type="ECO:0000313" key="2">
    <source>
        <dbReference type="Proteomes" id="UP000198211"/>
    </source>
</evidence>
<accession>A0A225UWZ9</accession>
<reference evidence="2" key="1">
    <citation type="submission" date="2017-03" db="EMBL/GenBank/DDBJ databases">
        <title>Phytopthora megakarya and P. palmivora, two closely related causual agents of cacao black pod achieved similar genome size and gene model numbers by different mechanisms.</title>
        <authorList>
            <person name="Ali S."/>
            <person name="Shao J."/>
            <person name="Larry D.J."/>
            <person name="Kronmiller B."/>
            <person name="Shen D."/>
            <person name="Strem M.D."/>
            <person name="Melnick R.L."/>
            <person name="Guiltinan M.J."/>
            <person name="Tyler B.M."/>
            <person name="Meinhardt L.W."/>
            <person name="Bailey B.A."/>
        </authorList>
    </citation>
    <scope>NUCLEOTIDE SEQUENCE [LARGE SCALE GENOMIC DNA]</scope>
    <source>
        <strain evidence="2">zdho120</strain>
    </source>
</reference>
<keyword evidence="2" id="KW-1185">Reference proteome</keyword>
<sequence>MNSNEMPNAIPPQPPPYLYQLPDEGLFAMDKVLEAAAYETLCVKWCIEPKSCPLCQLPIRLAASRKRWRCCRRAKHEEGREDSFFNESKITRCIGVRLLLAWCMRLPQEQAAEMAGTSERSVH</sequence>
<evidence type="ECO:0008006" key="3">
    <source>
        <dbReference type="Google" id="ProtNLM"/>
    </source>
</evidence>
<name>A0A225UWZ9_9STRA</name>